<comment type="cofactor">
    <cofactor evidence="1 8">
        <name>Mg(2+)</name>
        <dbReference type="ChEBI" id="CHEBI:18420"/>
    </cofactor>
</comment>
<evidence type="ECO:0000256" key="4">
    <source>
        <dbReference type="ARBA" id="ARBA00007131"/>
    </source>
</evidence>
<feature type="binding site" evidence="8">
    <location>
        <position position="160"/>
    </location>
    <ligand>
        <name>Mg(2+)</name>
        <dbReference type="ChEBI" id="CHEBI:18420"/>
    </ligand>
</feature>
<comment type="function">
    <text evidence="3 7">Component of the pyruvate dehydrogenase (PDH) complex, that catalyzes the overall conversion of pyruvate to acetyl-CoA and CO(2).</text>
</comment>
<dbReference type="InterPro" id="IPR009014">
    <property type="entry name" value="Transketo_C/PFOR_II"/>
</dbReference>
<dbReference type="PANTHER" id="PTHR43825">
    <property type="entry name" value="PYRUVATE DEHYDROGENASE E1 COMPONENT"/>
    <property type="match status" value="1"/>
</dbReference>
<dbReference type="EC" id="1.2.4.1" evidence="7"/>
<feature type="domain" description="Transketolase-like pyrimidine-binding" evidence="9">
    <location>
        <begin position="409"/>
        <end position="616"/>
    </location>
</feature>
<evidence type="ECO:0000259" key="9">
    <source>
        <dbReference type="SMART" id="SM00861"/>
    </source>
</evidence>
<protein>
    <recommendedName>
        <fullName evidence="5 7">Pyruvate dehydrogenase E1 component</fullName>
        <ecNumber evidence="7">1.2.4.1</ecNumber>
    </recommendedName>
</protein>
<keyword evidence="7 10" id="KW-0670">Pyruvate</keyword>
<feature type="binding site" evidence="8">
    <location>
        <position position="190"/>
    </location>
    <ligand>
        <name>Mg(2+)</name>
        <dbReference type="ChEBI" id="CHEBI:18420"/>
    </ligand>
</feature>
<evidence type="ECO:0000256" key="3">
    <source>
        <dbReference type="ARBA" id="ARBA00003157"/>
    </source>
</evidence>
<dbReference type="Pfam" id="PF00456">
    <property type="entry name" value="Transketolase_N"/>
    <property type="match status" value="1"/>
</dbReference>
<dbReference type="PANTHER" id="PTHR43825:SF4">
    <property type="entry name" value="PYRUVATE DEHYDROGENASE E1 COMPONENT"/>
    <property type="match status" value="1"/>
</dbReference>
<name>A0A1M5LV17_9BRAD</name>
<dbReference type="Proteomes" id="UP000189796">
    <property type="component" value="Chromosome I"/>
</dbReference>
<keyword evidence="7" id="KW-0560">Oxidoreductase</keyword>
<evidence type="ECO:0000256" key="2">
    <source>
        <dbReference type="ARBA" id="ARBA00001964"/>
    </source>
</evidence>
<comment type="catalytic activity">
    <reaction evidence="6 7">
        <text>N(6)-[(R)-lipoyl]-L-lysyl-[protein] + pyruvate + H(+) = N(6)-[(R)-S(8)-acetyldihydrolipoyl]-L-lysyl-[protein] + CO2</text>
        <dbReference type="Rhea" id="RHEA:19189"/>
        <dbReference type="Rhea" id="RHEA-COMP:10474"/>
        <dbReference type="Rhea" id="RHEA-COMP:10478"/>
        <dbReference type="ChEBI" id="CHEBI:15361"/>
        <dbReference type="ChEBI" id="CHEBI:15378"/>
        <dbReference type="ChEBI" id="CHEBI:16526"/>
        <dbReference type="ChEBI" id="CHEBI:83099"/>
        <dbReference type="ChEBI" id="CHEBI:83111"/>
        <dbReference type="EC" id="1.2.4.1"/>
    </reaction>
</comment>
<dbReference type="InterPro" id="IPR051157">
    <property type="entry name" value="PDH/Transketolase"/>
</dbReference>
<keyword evidence="8" id="KW-0460">Magnesium</keyword>
<evidence type="ECO:0000256" key="8">
    <source>
        <dbReference type="PIRSR" id="PIRSR000156-1"/>
    </source>
</evidence>
<evidence type="ECO:0000256" key="1">
    <source>
        <dbReference type="ARBA" id="ARBA00001946"/>
    </source>
</evidence>
<dbReference type="EMBL" id="LT670817">
    <property type="protein sequence ID" value="SHG68908.1"/>
    <property type="molecule type" value="Genomic_DNA"/>
</dbReference>
<dbReference type="SMART" id="SM00861">
    <property type="entry name" value="Transket_pyr"/>
    <property type="match status" value="1"/>
</dbReference>
<comment type="similarity">
    <text evidence="4">Belongs to the transketolase family.</text>
</comment>
<gene>
    <name evidence="10" type="ORF">SAMN05443248_2371</name>
</gene>
<evidence type="ECO:0000313" key="11">
    <source>
        <dbReference type="Proteomes" id="UP000189796"/>
    </source>
</evidence>
<dbReference type="InterPro" id="IPR004660">
    <property type="entry name" value="PDH_E1"/>
</dbReference>
<feature type="binding site" evidence="8">
    <location>
        <position position="192"/>
    </location>
    <ligand>
        <name>Mg(2+)</name>
        <dbReference type="ChEBI" id="CHEBI:18420"/>
    </ligand>
</feature>
<dbReference type="Pfam" id="PF17831">
    <property type="entry name" value="PDH_E1_M"/>
    <property type="match status" value="1"/>
</dbReference>
<comment type="cofactor">
    <cofactor evidence="2 7">
        <name>thiamine diphosphate</name>
        <dbReference type="ChEBI" id="CHEBI:58937"/>
    </cofactor>
</comment>
<reference evidence="10 11" key="1">
    <citation type="submission" date="2016-11" db="EMBL/GenBank/DDBJ databases">
        <authorList>
            <person name="Jaros S."/>
            <person name="Januszkiewicz K."/>
            <person name="Wedrychowicz H."/>
        </authorList>
    </citation>
    <scope>NUCLEOTIDE SEQUENCE [LARGE SCALE GENOMIC DNA]</scope>
    <source>
        <strain evidence="10 11">GAS138</strain>
    </source>
</reference>
<evidence type="ECO:0000256" key="6">
    <source>
        <dbReference type="ARBA" id="ARBA00051231"/>
    </source>
</evidence>
<evidence type="ECO:0000313" key="10">
    <source>
        <dbReference type="EMBL" id="SHG68908.1"/>
    </source>
</evidence>
<dbReference type="Gene3D" id="3.40.50.920">
    <property type="match status" value="1"/>
</dbReference>
<dbReference type="InterPro" id="IPR005475">
    <property type="entry name" value="Transketolase-like_Pyr-bd"/>
</dbReference>
<keyword evidence="7" id="KW-0786">Thiamine pyrophosphate</keyword>
<dbReference type="Gene3D" id="3.40.50.970">
    <property type="match status" value="2"/>
</dbReference>
<keyword evidence="8" id="KW-0479">Metal-binding</keyword>
<dbReference type="InterPro" id="IPR029061">
    <property type="entry name" value="THDP-binding"/>
</dbReference>
<dbReference type="PIRSF" id="PIRSF000156">
    <property type="entry name" value="Pyruvate_dh_E1"/>
    <property type="match status" value="1"/>
</dbReference>
<dbReference type="InterPro" id="IPR005474">
    <property type="entry name" value="Transketolase_N"/>
</dbReference>
<organism evidence="10 11">
    <name type="scientific">Bradyrhizobium erythrophlei</name>
    <dbReference type="NCBI Taxonomy" id="1437360"/>
    <lineage>
        <taxon>Bacteria</taxon>
        <taxon>Pseudomonadati</taxon>
        <taxon>Pseudomonadota</taxon>
        <taxon>Alphaproteobacteria</taxon>
        <taxon>Hyphomicrobiales</taxon>
        <taxon>Nitrobacteraceae</taxon>
        <taxon>Bradyrhizobium</taxon>
    </lineage>
</organism>
<sequence length="788" mass="86889">MPIEPARLETLSALARKVLWLSSWTIHHANHIRPNADGLKVGGHQASSASLATIMSALYFGVLRPEDRVAVKPHASPVFHAIQYLFGHQTRDKLENFRGFRGAQSYPSRTKDTDDVDFSTGSVGLGVAQTLFSSLVQDYVKAHGWMKDRPEGRMIALVGDAEMDEGNIFESLLEGWKHGLRNTWWVVDYNRQSLDAVVREGLWEKFESMFRNFGWDVVIVKYGRLMRSAFAEPGGEALKRWIDACPNQMYAALCFQGGAAFRRHLRDEIGDQGAVSQLIDKRSDDELLELMSNLGGHDMASMIEAFESIDHDRPVCFIAYTIKGIGLPFQGHKDNHAGLMTVTQMEKWRAAQNIRPGHEWEKFEGLSQQPAALEAFLADAPFNRDGRRRLTAPVIDVPQQLSFKPSPQMSTQQGFGLVLNELARGDTELASRVVTASPDVTVSTNLGAWVNRRGLFARAEKADLFRSEKIPSTFNWDFSPKGQHIELGIAEMNLFILMSALGLSHTINGERLLPIATLYDPFIERGLDALNYACYQDARFMVAATPSGITLSPEGGAHQSIATPLIGMAQDGLVSFEPAFVDELAVIMGWGFGHMQREAGEGGSLYLRLSTRTVEQPQRIMTPDLQRGITDGAYWLRKPGENCEAVIAYTGAVAPEAIEAIGLIGESRRDVGLLAITSADRLHAGWTGARKLRRDRRGVAHLSHIEKLLAPLPRDCGIVTVIDGHPATLGWLGSVRGHRVEALGVEHFGQTGSIGDLYRHHGIDANAIIDAAESLTAGAPVRHRKMAV</sequence>
<evidence type="ECO:0000256" key="5">
    <source>
        <dbReference type="ARBA" id="ARBA00017172"/>
    </source>
</evidence>
<dbReference type="GO" id="GO:0004739">
    <property type="term" value="F:pyruvate dehydrogenase (acetyl-transferring) activity"/>
    <property type="evidence" value="ECO:0007669"/>
    <property type="project" value="UniProtKB-EC"/>
</dbReference>
<accession>A0A1M5LV17</accession>
<proteinExistence type="inferred from homology"/>
<dbReference type="SUPFAM" id="SSF52922">
    <property type="entry name" value="TK C-terminal domain-like"/>
    <property type="match status" value="1"/>
</dbReference>
<dbReference type="SUPFAM" id="SSF52518">
    <property type="entry name" value="Thiamin diphosphate-binding fold (THDP-binding)"/>
    <property type="match status" value="2"/>
</dbReference>
<evidence type="ECO:0000256" key="7">
    <source>
        <dbReference type="PIRNR" id="PIRNR000156"/>
    </source>
</evidence>
<dbReference type="RefSeq" id="WP_079601368.1">
    <property type="nucleotide sequence ID" value="NZ_LT670817.1"/>
</dbReference>
<dbReference type="OrthoDB" id="9773339at2"/>
<dbReference type="AlphaFoldDB" id="A0A1M5LV17"/>
<dbReference type="GO" id="GO:0046872">
    <property type="term" value="F:metal ion binding"/>
    <property type="evidence" value="ECO:0007669"/>
    <property type="project" value="UniProtKB-KW"/>
</dbReference>
<dbReference type="InterPro" id="IPR041621">
    <property type="entry name" value="PDH_E1_M"/>
</dbReference>